<reference evidence="2 3" key="1">
    <citation type="submission" date="2020-08" db="EMBL/GenBank/DDBJ databases">
        <title>Novel species isolated from subtropical streams in China.</title>
        <authorList>
            <person name="Lu H."/>
        </authorList>
    </citation>
    <scope>NUCLEOTIDE SEQUENCE [LARGE SCALE GENOMIC DNA]</scope>
    <source>
        <strain evidence="2 3">KACC 16656</strain>
    </source>
</reference>
<organism evidence="2 3">
    <name type="scientific">Undibacterium seohonense</name>
    <dbReference type="NCBI Taxonomy" id="1344950"/>
    <lineage>
        <taxon>Bacteria</taxon>
        <taxon>Pseudomonadati</taxon>
        <taxon>Pseudomonadota</taxon>
        <taxon>Betaproteobacteria</taxon>
        <taxon>Burkholderiales</taxon>
        <taxon>Oxalobacteraceae</taxon>
        <taxon>Undibacterium</taxon>
    </lineage>
</organism>
<evidence type="ECO:0000313" key="3">
    <source>
        <dbReference type="Proteomes" id="UP000648257"/>
    </source>
</evidence>
<sequence>MEWVAFDGGHIVVSWFFGFLVFWFFGFLVFWFFGFLVFWFFGFLVFWVSKYFFGFFYVHRSGVARQPLPFFASPKKGSKERRPRCHCPSGSQLCMTKNGKLSKLAALKQRHFLYPFSVMHNWQCQKWMKVKINNKIKSNGNIKTISIDGYSLF</sequence>
<name>A0ABR6X2Z7_9BURK</name>
<keyword evidence="3" id="KW-1185">Reference proteome</keyword>
<dbReference type="RefSeq" id="WP_186922423.1">
    <property type="nucleotide sequence ID" value="NZ_JACOFW010000007.1"/>
</dbReference>
<accession>A0ABR6X2Z7</accession>
<gene>
    <name evidence="2" type="ORF">H8K52_08255</name>
</gene>
<keyword evidence="1" id="KW-0812">Transmembrane</keyword>
<protein>
    <submittedName>
        <fullName evidence="2">Uncharacterized protein</fullName>
    </submittedName>
</protein>
<keyword evidence="1" id="KW-1133">Transmembrane helix</keyword>
<proteinExistence type="predicted"/>
<feature type="transmembrane region" description="Helical" evidence="1">
    <location>
        <begin position="12"/>
        <end position="33"/>
    </location>
</feature>
<evidence type="ECO:0000313" key="2">
    <source>
        <dbReference type="EMBL" id="MBC3807334.1"/>
    </source>
</evidence>
<evidence type="ECO:0000256" key="1">
    <source>
        <dbReference type="SAM" id="Phobius"/>
    </source>
</evidence>
<feature type="transmembrane region" description="Helical" evidence="1">
    <location>
        <begin position="39"/>
        <end position="58"/>
    </location>
</feature>
<dbReference type="Proteomes" id="UP000648257">
    <property type="component" value="Unassembled WGS sequence"/>
</dbReference>
<dbReference type="EMBL" id="JACOFW010000007">
    <property type="protein sequence ID" value="MBC3807334.1"/>
    <property type="molecule type" value="Genomic_DNA"/>
</dbReference>
<comment type="caution">
    <text evidence="2">The sequence shown here is derived from an EMBL/GenBank/DDBJ whole genome shotgun (WGS) entry which is preliminary data.</text>
</comment>
<keyword evidence="1" id="KW-0472">Membrane</keyword>